<evidence type="ECO:0000313" key="2">
    <source>
        <dbReference type="Proteomes" id="UP000199693"/>
    </source>
</evidence>
<dbReference type="SUPFAM" id="SSF53335">
    <property type="entry name" value="S-adenosyl-L-methionine-dependent methyltransferases"/>
    <property type="match status" value="1"/>
</dbReference>
<keyword evidence="1" id="KW-0489">Methyltransferase</keyword>
<dbReference type="GO" id="GO:0008168">
    <property type="term" value="F:methyltransferase activity"/>
    <property type="evidence" value="ECO:0007669"/>
    <property type="project" value="UniProtKB-KW"/>
</dbReference>
<dbReference type="InterPro" id="IPR029063">
    <property type="entry name" value="SAM-dependent_MTases_sf"/>
</dbReference>
<protein>
    <submittedName>
        <fullName evidence="1">Methyltransferase domain-containing protein</fullName>
    </submittedName>
</protein>
<gene>
    <name evidence="1" type="ORF">SAMN05216189_1001129</name>
</gene>
<dbReference type="AlphaFoldDB" id="A0A1G8GRE6"/>
<dbReference type="GO" id="GO:0032259">
    <property type="term" value="P:methylation"/>
    <property type="evidence" value="ECO:0007669"/>
    <property type="project" value="UniProtKB-KW"/>
</dbReference>
<proteinExistence type="predicted"/>
<sequence>MDNYQNVEDFVPIDSQEQFDVVVASEVIEHFTDLENDFRHLFSKVRQNGLVIAGTNIHNQKLIRGLTYPFSPGHVSYHSGRSLLVVARRFGLKVDFRTPAIALADGGPRKRYVFFYRDPAVGECISQYFADHHLAPSE</sequence>
<reference evidence="1 2" key="1">
    <citation type="submission" date="2016-10" db="EMBL/GenBank/DDBJ databases">
        <authorList>
            <person name="de Groot N.N."/>
        </authorList>
    </citation>
    <scope>NUCLEOTIDE SEQUENCE [LARGE SCALE GENOMIC DNA]</scope>
    <source>
        <strain evidence="1 2">CCM 7361</strain>
    </source>
</reference>
<dbReference type="Gene3D" id="3.40.50.150">
    <property type="entry name" value="Vaccinia Virus protein VP39"/>
    <property type="match status" value="1"/>
</dbReference>
<accession>A0A1G8GRE6</accession>
<keyword evidence="1" id="KW-0808">Transferase</keyword>
<name>A0A1G8GRE6_9PSED</name>
<dbReference type="Proteomes" id="UP000199693">
    <property type="component" value="Unassembled WGS sequence"/>
</dbReference>
<dbReference type="EMBL" id="FNEC01000001">
    <property type="protein sequence ID" value="SDH96870.1"/>
    <property type="molecule type" value="Genomic_DNA"/>
</dbReference>
<evidence type="ECO:0000313" key="1">
    <source>
        <dbReference type="EMBL" id="SDH96870.1"/>
    </source>
</evidence>
<organism evidence="1 2">
    <name type="scientific">Pseudomonas delhiensis</name>
    <dbReference type="NCBI Taxonomy" id="366289"/>
    <lineage>
        <taxon>Bacteria</taxon>
        <taxon>Pseudomonadati</taxon>
        <taxon>Pseudomonadota</taxon>
        <taxon>Gammaproteobacteria</taxon>
        <taxon>Pseudomonadales</taxon>
        <taxon>Pseudomonadaceae</taxon>
        <taxon>Pseudomonas</taxon>
    </lineage>
</organism>
<dbReference type="Pfam" id="PF13489">
    <property type="entry name" value="Methyltransf_23"/>
    <property type="match status" value="1"/>
</dbReference>